<keyword evidence="1" id="KW-0547">Nucleotide-binding</keyword>
<dbReference type="InterPro" id="IPR027417">
    <property type="entry name" value="P-loop_NTPase"/>
</dbReference>
<dbReference type="RefSeq" id="WP_148689801.1">
    <property type="nucleotide sequence ID" value="NZ_LT671858.1"/>
</dbReference>
<dbReference type="InterPro" id="IPR031167">
    <property type="entry name" value="G_OBG"/>
</dbReference>
<evidence type="ECO:0000256" key="1">
    <source>
        <dbReference type="ARBA" id="ARBA00022741"/>
    </source>
</evidence>
<dbReference type="NCBIfam" id="TIGR00231">
    <property type="entry name" value="small_GTP"/>
    <property type="match status" value="1"/>
</dbReference>
<dbReference type="SUPFAM" id="SSF52540">
    <property type="entry name" value="P-loop containing nucleoside triphosphate hydrolases"/>
    <property type="match status" value="1"/>
</dbReference>
<dbReference type="GeneID" id="41588350"/>
<dbReference type="Gene3D" id="3.40.50.300">
    <property type="entry name" value="P-loop containing nucleotide triphosphate hydrolases"/>
    <property type="match status" value="1"/>
</dbReference>
<organism evidence="3 4">
    <name type="scientific">Cuniculiplasma divulgatum</name>
    <dbReference type="NCBI Taxonomy" id="1673428"/>
    <lineage>
        <taxon>Archaea</taxon>
        <taxon>Methanobacteriati</taxon>
        <taxon>Thermoplasmatota</taxon>
        <taxon>Thermoplasmata</taxon>
        <taxon>Thermoplasmatales</taxon>
        <taxon>Cuniculiplasmataceae</taxon>
        <taxon>Cuniculiplasma</taxon>
    </lineage>
</organism>
<dbReference type="AlphaFoldDB" id="A0A1N5UTP8"/>
<dbReference type="Pfam" id="PF17835">
    <property type="entry name" value="NOG1_N"/>
    <property type="match status" value="1"/>
</dbReference>
<sequence length="321" mass="37145">MRPIPTILRSDELIDKSLKKASKIDEPYDKIFENKVRKENIDRIATAESVSAIYLKRIVKKFPTSEKLHPFYEDFLQLKFGIDNYKRSLNNVQWAGEKIVELATDSIHDLKRARTAHEMVNVRKKFYGRFCSVLEHVDKDLRLLGECRDFLRKLPEIDPEKPSFVIAGMPNVGKSSLLNSLTNNDVQIAPYPFTTLNVFIGHMNAGPRKIQIVDTPGLLDRPMDERNELERRSILSLKDIRGVILFLIDYSGFSGYTVEQQEKLYNDIRANFPKKIVRVQTKIDISERKEEIAISNINKTGIKELKDFIIKESGEFTEYGY</sequence>
<name>A0A1N5UTP8_9ARCH</name>
<dbReference type="Gene3D" id="1.20.120.1190">
    <property type="match status" value="1"/>
</dbReference>
<dbReference type="InterPro" id="IPR041623">
    <property type="entry name" value="NOG1_N"/>
</dbReference>
<feature type="domain" description="OBG-type G" evidence="2">
    <location>
        <begin position="162"/>
        <end position="321"/>
    </location>
</feature>
<evidence type="ECO:0000259" key="2">
    <source>
        <dbReference type="PROSITE" id="PS51710"/>
    </source>
</evidence>
<dbReference type="InterPro" id="IPR005225">
    <property type="entry name" value="Small_GTP-bd"/>
</dbReference>
<dbReference type="Pfam" id="PF01926">
    <property type="entry name" value="MMR_HSR1"/>
    <property type="match status" value="1"/>
</dbReference>
<evidence type="ECO:0000313" key="4">
    <source>
        <dbReference type="Proteomes" id="UP000195607"/>
    </source>
</evidence>
<dbReference type="PROSITE" id="PS51710">
    <property type="entry name" value="G_OBG"/>
    <property type="match status" value="1"/>
</dbReference>
<proteinExistence type="predicted"/>
<accession>A0A1N5UTP8</accession>
<reference evidence="3 4" key="1">
    <citation type="submission" date="2016-04" db="EMBL/GenBank/DDBJ databases">
        <authorList>
            <person name="Evans L.H."/>
            <person name="Alamgir A."/>
            <person name="Owens N."/>
            <person name="Weber N.D."/>
            <person name="Virtaneva K."/>
            <person name="Barbian K."/>
            <person name="Babar A."/>
            <person name="Rosenke K."/>
        </authorList>
    </citation>
    <scope>NUCLEOTIDE SEQUENCE [LARGE SCALE GENOMIC DNA]</scope>
    <source>
        <strain evidence="4">S5(T) (JCM 30642 \VKM B-2941)</strain>
    </source>
</reference>
<dbReference type="PANTHER" id="PTHR45759">
    <property type="entry name" value="NUCLEOLAR GTP-BINDING PROTEIN 1"/>
    <property type="match status" value="1"/>
</dbReference>
<dbReference type="Proteomes" id="UP000195607">
    <property type="component" value="Chromosome I"/>
</dbReference>
<dbReference type="EMBL" id="LT671858">
    <property type="protein sequence ID" value="SIM63395.1"/>
    <property type="molecule type" value="Genomic_DNA"/>
</dbReference>
<dbReference type="InterPro" id="IPR006073">
    <property type="entry name" value="GTP-bd"/>
</dbReference>
<dbReference type="CDD" id="cd01897">
    <property type="entry name" value="NOG"/>
    <property type="match status" value="1"/>
</dbReference>
<evidence type="ECO:0000313" key="3">
    <source>
        <dbReference type="EMBL" id="SIM63395.1"/>
    </source>
</evidence>
<gene>
    <name evidence="3" type="ORF">CSP5_1090</name>
</gene>
<dbReference type="PRINTS" id="PR00326">
    <property type="entry name" value="GTP1OBG"/>
</dbReference>
<protein>
    <submittedName>
        <fullName evidence="3">GTP-binding protein</fullName>
    </submittedName>
</protein>
<dbReference type="GO" id="GO:0005525">
    <property type="term" value="F:GTP binding"/>
    <property type="evidence" value="ECO:0007669"/>
    <property type="project" value="InterPro"/>
</dbReference>